<dbReference type="InParanoid" id="A0A1I7VR06"/>
<proteinExistence type="predicted"/>
<reference evidence="3" key="2">
    <citation type="submission" date="2016-11" db="UniProtKB">
        <authorList>
            <consortium name="WormBaseParasite"/>
        </authorList>
    </citation>
    <scope>IDENTIFICATION</scope>
</reference>
<protein>
    <submittedName>
        <fullName evidence="1 3">Uncharacterized protein</fullName>
    </submittedName>
</protein>
<dbReference type="EMBL" id="JH712073">
    <property type="protein sequence ID" value="EFO23483.2"/>
    <property type="molecule type" value="Genomic_DNA"/>
</dbReference>
<keyword evidence="2" id="KW-1185">Reference proteome</keyword>
<evidence type="ECO:0000313" key="1">
    <source>
        <dbReference type="EMBL" id="EFO23483.2"/>
    </source>
</evidence>
<evidence type="ECO:0000313" key="2">
    <source>
        <dbReference type="Proteomes" id="UP000095285"/>
    </source>
</evidence>
<dbReference type="AlphaFoldDB" id="A0A1I7VR06"/>
<name>A0A1I7VR06_LOALO</name>
<dbReference type="KEGG" id="loa:LOAG_04997"/>
<dbReference type="Proteomes" id="UP000095285">
    <property type="component" value="Unassembled WGS sequence"/>
</dbReference>
<dbReference type="GeneID" id="9942407"/>
<accession>A0A1S0U0M7</accession>
<evidence type="ECO:0000313" key="3">
    <source>
        <dbReference type="WBParaSite" id="EN70_5291"/>
    </source>
</evidence>
<reference evidence="1 2" key="1">
    <citation type="submission" date="2012-04" db="EMBL/GenBank/DDBJ databases">
        <title>The Genome Sequence of Loa loa.</title>
        <authorList>
            <consortium name="The Broad Institute Genome Sequencing Platform"/>
            <consortium name="Broad Institute Genome Sequencing Center for Infectious Disease"/>
            <person name="Nutman T.B."/>
            <person name="Fink D.L."/>
            <person name="Russ C."/>
            <person name="Young S."/>
            <person name="Zeng Q."/>
            <person name="Gargeya S."/>
            <person name="Alvarado L."/>
            <person name="Berlin A."/>
            <person name="Chapman S.B."/>
            <person name="Chen Z."/>
            <person name="Freedman E."/>
            <person name="Gellesch M."/>
            <person name="Goldberg J."/>
            <person name="Griggs A."/>
            <person name="Gujja S."/>
            <person name="Heilman E.R."/>
            <person name="Heiman D."/>
            <person name="Howarth C."/>
            <person name="Mehta T."/>
            <person name="Neiman D."/>
            <person name="Pearson M."/>
            <person name="Roberts A."/>
            <person name="Saif S."/>
            <person name="Shea T."/>
            <person name="Shenoy N."/>
            <person name="Sisk P."/>
            <person name="Stolte C."/>
            <person name="Sykes S."/>
            <person name="White J."/>
            <person name="Yandava C."/>
            <person name="Haas B."/>
            <person name="Henn M.R."/>
            <person name="Nusbaum C."/>
            <person name="Birren B."/>
        </authorList>
    </citation>
    <scope>NUCLEOTIDE SEQUENCE [LARGE SCALE GENOMIC DNA]</scope>
</reference>
<dbReference type="WBParaSite" id="EN70_5291">
    <property type="protein sequence ID" value="EN70_5291"/>
    <property type="gene ID" value="EN70_5291"/>
</dbReference>
<sequence>MGHLPPLPATPRMLPPVPSLCNPKHSLIRRVTNVAILEQEESLVTTIEAMLLRTQLFWAEHVSGVEDHRFTKMCFVMNSLPVSAEQPQTVDIMTP</sequence>
<accession>A0A1I7VR06</accession>
<organism evidence="2 3">
    <name type="scientific">Loa loa</name>
    <name type="common">Eye worm</name>
    <name type="synonym">Filaria loa</name>
    <dbReference type="NCBI Taxonomy" id="7209"/>
    <lineage>
        <taxon>Eukaryota</taxon>
        <taxon>Metazoa</taxon>
        <taxon>Ecdysozoa</taxon>
        <taxon>Nematoda</taxon>
        <taxon>Chromadorea</taxon>
        <taxon>Rhabditida</taxon>
        <taxon>Spirurina</taxon>
        <taxon>Spiruromorpha</taxon>
        <taxon>Filarioidea</taxon>
        <taxon>Onchocercidae</taxon>
        <taxon>Loa</taxon>
    </lineage>
</organism>
<gene>
    <name evidence="1 3" type="ORF">LOAG_04997</name>
</gene>
<dbReference type="RefSeq" id="XP_003140582.2">
    <property type="nucleotide sequence ID" value="XM_003140534.2"/>
</dbReference>
<dbReference type="CTD" id="9942407"/>